<evidence type="ECO:0000256" key="1">
    <source>
        <dbReference type="ARBA" id="ARBA00000251"/>
    </source>
</evidence>
<dbReference type="GO" id="GO:0004415">
    <property type="term" value="F:hyalurononglucosaminidase activity"/>
    <property type="evidence" value="ECO:0007669"/>
    <property type="project" value="UniProtKB-UniRule"/>
</dbReference>
<dbReference type="EMBL" id="SRMA01026177">
    <property type="protein sequence ID" value="TRY86847.1"/>
    <property type="molecule type" value="Genomic_DNA"/>
</dbReference>
<dbReference type="GO" id="GO:0033906">
    <property type="term" value="F:hyaluronoglucuronidase activity"/>
    <property type="evidence" value="ECO:0007669"/>
    <property type="project" value="TreeGrafter"/>
</dbReference>
<dbReference type="PRINTS" id="PR00846">
    <property type="entry name" value="GLHYDRLASE56"/>
</dbReference>
<dbReference type="SUPFAM" id="SSF51445">
    <property type="entry name" value="(Trans)glycosidases"/>
    <property type="match status" value="1"/>
</dbReference>
<evidence type="ECO:0000256" key="5">
    <source>
        <dbReference type="ARBA" id="ARBA00022536"/>
    </source>
</evidence>
<keyword evidence="24" id="KW-1185">Reference proteome</keyword>
<feature type="disulfide bond" evidence="20">
    <location>
        <begin position="422"/>
        <end position="431"/>
    </location>
</feature>
<keyword evidence="10 20" id="KW-1015">Disulfide bond</keyword>
<dbReference type="InterPro" id="IPR017853">
    <property type="entry name" value="GH"/>
</dbReference>
<dbReference type="EC" id="3.2.1.35" evidence="21"/>
<comment type="catalytic activity">
    <reaction evidence="1 21">
        <text>Random hydrolysis of (1-&gt;4)-linkages between N-acetyl-beta-D-glucosamine and D-glucuronate residues in hyaluronate.</text>
        <dbReference type="EC" id="3.2.1.35"/>
    </reaction>
</comment>
<evidence type="ECO:0000256" key="14">
    <source>
        <dbReference type="ARBA" id="ARBA00023295"/>
    </source>
</evidence>
<keyword evidence="12" id="KW-0325">Glycoprotein</keyword>
<evidence type="ECO:0000256" key="12">
    <source>
        <dbReference type="ARBA" id="ARBA00023180"/>
    </source>
</evidence>
<feature type="active site" description="Proton donor" evidence="18">
    <location>
        <position position="134"/>
    </location>
</feature>
<reference evidence="23 24" key="1">
    <citation type="journal article" date="2019" name="Sci. Data">
        <title>Hybrid genome assembly and annotation of Danionella translucida.</title>
        <authorList>
            <person name="Kadobianskyi M."/>
            <person name="Schulze L."/>
            <person name="Schuelke M."/>
            <person name="Judkewitz B."/>
        </authorList>
    </citation>
    <scope>NUCLEOTIDE SEQUENCE [LARGE SCALE GENOMIC DNA]</scope>
    <source>
        <strain evidence="23 24">Bolton</strain>
    </source>
</reference>
<keyword evidence="6" id="KW-0336">GPI-anchor</keyword>
<evidence type="ECO:0000256" key="3">
    <source>
        <dbReference type="ARBA" id="ARBA00008871"/>
    </source>
</evidence>
<evidence type="ECO:0000256" key="2">
    <source>
        <dbReference type="ARBA" id="ARBA00004609"/>
    </source>
</evidence>
<dbReference type="FunFam" id="3.20.20.70:FF:000065">
    <property type="entry name" value="Hyaluronidase"/>
    <property type="match status" value="1"/>
</dbReference>
<keyword evidence="14 21" id="KW-0326">Glycosidase</keyword>
<dbReference type="InterPro" id="IPR018155">
    <property type="entry name" value="Hyaluronidase"/>
</dbReference>
<comment type="similarity">
    <text evidence="3 17 21">Belongs to the glycosyl hydrolase 56 family.</text>
</comment>
<evidence type="ECO:0000256" key="18">
    <source>
        <dbReference type="PIRSR" id="PIRSR038193-1"/>
    </source>
</evidence>
<dbReference type="Proteomes" id="UP000316079">
    <property type="component" value="Unassembled WGS sequence"/>
</dbReference>
<comment type="function">
    <text evidence="15">Catalyzes hyaluronan degradation into small fragments that are endocytosed and degraded in lysosomes by HYAL1 and exoglycosidases. Essential for the breakdown of extracellular matrix hyaluronan.</text>
</comment>
<name>A0A553QAB6_9TELE</name>
<keyword evidence="5" id="KW-0245">EGF-like domain</keyword>
<evidence type="ECO:0000313" key="23">
    <source>
        <dbReference type="EMBL" id="TRY86847.1"/>
    </source>
</evidence>
<feature type="disulfide bond" evidence="20">
    <location>
        <begin position="362"/>
        <end position="373"/>
    </location>
</feature>
<proteinExistence type="inferred from homology"/>
<dbReference type="AlphaFoldDB" id="A0A553QAB6"/>
<evidence type="ECO:0000256" key="15">
    <source>
        <dbReference type="ARBA" id="ARBA00093332"/>
    </source>
</evidence>
<feature type="disulfide bond" evidence="20">
    <location>
        <begin position="367"/>
        <end position="420"/>
    </location>
</feature>
<organism evidence="23 24">
    <name type="scientific">Danionella cerebrum</name>
    <dbReference type="NCBI Taxonomy" id="2873325"/>
    <lineage>
        <taxon>Eukaryota</taxon>
        <taxon>Metazoa</taxon>
        <taxon>Chordata</taxon>
        <taxon>Craniata</taxon>
        <taxon>Vertebrata</taxon>
        <taxon>Euteleostomi</taxon>
        <taxon>Actinopterygii</taxon>
        <taxon>Neopterygii</taxon>
        <taxon>Teleostei</taxon>
        <taxon>Ostariophysi</taxon>
        <taxon>Cypriniformes</taxon>
        <taxon>Danionidae</taxon>
        <taxon>Danioninae</taxon>
        <taxon>Danionella</taxon>
    </lineage>
</organism>
<gene>
    <name evidence="23" type="ORF">DNTS_025614</name>
</gene>
<dbReference type="InterPro" id="IPR013785">
    <property type="entry name" value="Aldolase_TIM"/>
</dbReference>
<dbReference type="STRING" id="623744.A0A553QAB6"/>
<dbReference type="GO" id="GO:0005886">
    <property type="term" value="C:plasma membrane"/>
    <property type="evidence" value="ECO:0007669"/>
    <property type="project" value="UniProtKB-SubCell"/>
</dbReference>
<dbReference type="Gene3D" id="3.20.20.70">
    <property type="entry name" value="Aldolase class I"/>
    <property type="match status" value="1"/>
</dbReference>
<evidence type="ECO:0000256" key="21">
    <source>
        <dbReference type="RuleBase" id="RU610713"/>
    </source>
</evidence>
<evidence type="ECO:0000256" key="8">
    <source>
        <dbReference type="ARBA" id="ARBA00022801"/>
    </source>
</evidence>
<keyword evidence="11" id="KW-0675">Receptor</keyword>
<evidence type="ECO:0000256" key="13">
    <source>
        <dbReference type="ARBA" id="ARBA00023288"/>
    </source>
</evidence>
<evidence type="ECO:0000256" key="7">
    <source>
        <dbReference type="ARBA" id="ARBA00022729"/>
    </source>
</evidence>
<keyword evidence="9" id="KW-0472">Membrane</keyword>
<keyword evidence="13" id="KW-0449">Lipoprotein</keyword>
<keyword evidence="4" id="KW-1003">Cell membrane</keyword>
<comment type="subunit">
    <text evidence="16">Interacts with MST1R.</text>
</comment>
<feature type="signal peptide" evidence="22">
    <location>
        <begin position="1"/>
        <end position="20"/>
    </location>
</feature>
<sequence>MALRTRPLWRIWFLFHLTLAEVLKSTRWPLYPKKPLVLVWNAPSENCKLYHKVHFQLNQFHLVASPNEGLTKHNLTIFNKDRLGLYPYFEGVTGINGGLPQLASLTQHLEKIPEGVEKHIQDPLASGLAVIDWEEWRPLWIRNWDAKDIYKSQSRRLVALKNPTWTSIQISKVAQQEFEISSRKFMQETLRMAKSLRPHQLWGFNLFPDCYNHDRNSLESYTGRCPDVEVARNDQLKWLWTESTGLFPAIHLSAGLRSTSSGRQFVRNRVKEAMRLASVGEGLARPVFVNTRPTYGNELEVLTEIDLVSTIGESVSLGAAGIILWGDEAYASSNASCSSLNQYLRGPLGRYLLNVSTAAEQCSRSQCGSNGRCLRRLPDSDTYLHLDPKTHSILEQGGSMVVRGHLSVDDEQRFIEDFQCQCFSGFQGERCDYEDPLQQRGDGNTLKALWTYFLGPLLVHMLR</sequence>
<feature type="disulfide bond" evidence="20">
    <location>
        <begin position="210"/>
        <end position="225"/>
    </location>
</feature>
<evidence type="ECO:0000313" key="24">
    <source>
        <dbReference type="Proteomes" id="UP000316079"/>
    </source>
</evidence>
<dbReference type="PANTHER" id="PTHR11769">
    <property type="entry name" value="HYALURONIDASE"/>
    <property type="match status" value="1"/>
</dbReference>
<protein>
    <recommendedName>
        <fullName evidence="21">Hyaluronidase</fullName>
        <ecNumber evidence="21">3.2.1.35</ecNumber>
    </recommendedName>
</protein>
<comment type="subcellular location">
    <subcellularLocation>
        <location evidence="2">Cell membrane</location>
        <topology evidence="2">Lipid-anchor</topology>
        <topology evidence="2">GPI-anchor</topology>
    </subcellularLocation>
</comment>
<dbReference type="PIRSF" id="PIRSF038193">
    <property type="entry name" value="Hyaluronidase"/>
    <property type="match status" value="1"/>
</dbReference>
<dbReference type="GO" id="GO:0098552">
    <property type="term" value="C:side of membrane"/>
    <property type="evidence" value="ECO:0007669"/>
    <property type="project" value="UniProtKB-KW"/>
</dbReference>
<evidence type="ECO:0000256" key="16">
    <source>
        <dbReference type="ARBA" id="ARBA00093545"/>
    </source>
</evidence>
<evidence type="ECO:0000256" key="22">
    <source>
        <dbReference type="SAM" id="SignalP"/>
    </source>
</evidence>
<evidence type="ECO:0000256" key="6">
    <source>
        <dbReference type="ARBA" id="ARBA00022622"/>
    </source>
</evidence>
<accession>A0A553QAB6</accession>
<evidence type="ECO:0000256" key="4">
    <source>
        <dbReference type="ARBA" id="ARBA00022475"/>
    </source>
</evidence>
<feature type="glycosylation site" description="N-linked (GlcNAc...) asparagine" evidence="19">
    <location>
        <position position="354"/>
    </location>
</feature>
<dbReference type="GO" id="GO:0030214">
    <property type="term" value="P:hyaluronan catabolic process"/>
    <property type="evidence" value="ECO:0007669"/>
    <property type="project" value="TreeGrafter"/>
</dbReference>
<keyword evidence="7 22" id="KW-0732">Signal</keyword>
<evidence type="ECO:0000256" key="19">
    <source>
        <dbReference type="PIRSR" id="PIRSR038193-2"/>
    </source>
</evidence>
<evidence type="ECO:0000256" key="9">
    <source>
        <dbReference type="ARBA" id="ARBA00023136"/>
    </source>
</evidence>
<evidence type="ECO:0000256" key="10">
    <source>
        <dbReference type="ARBA" id="ARBA00023157"/>
    </source>
</evidence>
<dbReference type="GO" id="GO:0005975">
    <property type="term" value="P:carbohydrate metabolic process"/>
    <property type="evidence" value="ECO:0007669"/>
    <property type="project" value="UniProtKB-UniRule"/>
</dbReference>
<dbReference type="GO" id="GO:0031410">
    <property type="term" value="C:cytoplasmic vesicle"/>
    <property type="evidence" value="ECO:0007669"/>
    <property type="project" value="TreeGrafter"/>
</dbReference>
<dbReference type="OrthoDB" id="5796153at2759"/>
<feature type="disulfide bond" evidence="20">
    <location>
        <begin position="47"/>
        <end position="337"/>
    </location>
</feature>
<evidence type="ECO:0000256" key="20">
    <source>
        <dbReference type="PIRSR" id="PIRSR038193-3"/>
    </source>
</evidence>
<evidence type="ECO:0000256" key="17">
    <source>
        <dbReference type="PIRNR" id="PIRNR038193"/>
    </source>
</evidence>
<dbReference type="Pfam" id="PF01630">
    <property type="entry name" value="Glyco_hydro_56"/>
    <property type="match status" value="1"/>
</dbReference>
<feature type="chain" id="PRO_5022167131" description="Hyaluronidase" evidence="22">
    <location>
        <begin position="21"/>
        <end position="463"/>
    </location>
</feature>
<keyword evidence="8 21" id="KW-0378">Hydrolase</keyword>
<dbReference type="PANTHER" id="PTHR11769:SF6">
    <property type="entry name" value="HYALURONIDASE-2"/>
    <property type="match status" value="1"/>
</dbReference>
<evidence type="ECO:0000256" key="11">
    <source>
        <dbReference type="ARBA" id="ARBA00023170"/>
    </source>
</evidence>
<comment type="caution">
    <text evidence="23">The sequence shown here is derived from an EMBL/GenBank/DDBJ whole genome shotgun (WGS) entry which is preliminary data.</text>
</comment>